<name>A0A4R6YLZ7_9GAMM</name>
<gene>
    <name evidence="3" type="ORF">DFR29_12145</name>
</gene>
<evidence type="ECO:0008006" key="5">
    <source>
        <dbReference type="Google" id="ProtNLM"/>
    </source>
</evidence>
<dbReference type="OrthoDB" id="5298481at2"/>
<sequence>MTHNHSQHGSEPRSFWRSRYSIGLLVFGAIATYFLLSEHRAHFLGALPYLLLLACPLMHVFMHHGHTGHGGEHGHPSGRESGSDTLVAPKPSKTGERS</sequence>
<evidence type="ECO:0000313" key="3">
    <source>
        <dbReference type="EMBL" id="TDR38373.1"/>
    </source>
</evidence>
<feature type="transmembrane region" description="Helical" evidence="2">
    <location>
        <begin position="43"/>
        <end position="62"/>
    </location>
</feature>
<keyword evidence="2" id="KW-0472">Membrane</keyword>
<evidence type="ECO:0000256" key="2">
    <source>
        <dbReference type="SAM" id="Phobius"/>
    </source>
</evidence>
<evidence type="ECO:0000313" key="4">
    <source>
        <dbReference type="Proteomes" id="UP000295293"/>
    </source>
</evidence>
<organism evidence="3 4">
    <name type="scientific">Tahibacter aquaticus</name>
    <dbReference type="NCBI Taxonomy" id="520092"/>
    <lineage>
        <taxon>Bacteria</taxon>
        <taxon>Pseudomonadati</taxon>
        <taxon>Pseudomonadota</taxon>
        <taxon>Gammaproteobacteria</taxon>
        <taxon>Lysobacterales</taxon>
        <taxon>Rhodanobacteraceae</taxon>
        <taxon>Tahibacter</taxon>
    </lineage>
</organism>
<dbReference type="Proteomes" id="UP000295293">
    <property type="component" value="Unassembled WGS sequence"/>
</dbReference>
<feature type="compositionally biased region" description="Basic and acidic residues" evidence="1">
    <location>
        <begin position="69"/>
        <end position="82"/>
    </location>
</feature>
<accession>A0A4R6YLZ7</accession>
<dbReference type="RefSeq" id="WP_133821475.1">
    <property type="nucleotide sequence ID" value="NZ_SNZH01000021.1"/>
</dbReference>
<dbReference type="AlphaFoldDB" id="A0A4R6YLZ7"/>
<keyword evidence="4" id="KW-1185">Reference proteome</keyword>
<feature type="region of interest" description="Disordered" evidence="1">
    <location>
        <begin position="65"/>
        <end position="98"/>
    </location>
</feature>
<dbReference type="EMBL" id="SNZH01000021">
    <property type="protein sequence ID" value="TDR38373.1"/>
    <property type="molecule type" value="Genomic_DNA"/>
</dbReference>
<keyword evidence="2" id="KW-1133">Transmembrane helix</keyword>
<dbReference type="Pfam" id="PF11666">
    <property type="entry name" value="DUF2933"/>
    <property type="match status" value="1"/>
</dbReference>
<dbReference type="InterPro" id="IPR021682">
    <property type="entry name" value="DUF2933"/>
</dbReference>
<evidence type="ECO:0000256" key="1">
    <source>
        <dbReference type="SAM" id="MobiDB-lite"/>
    </source>
</evidence>
<protein>
    <recommendedName>
        <fullName evidence="5">DUF2933 family protein</fullName>
    </recommendedName>
</protein>
<proteinExistence type="predicted"/>
<feature type="transmembrane region" description="Helical" evidence="2">
    <location>
        <begin position="20"/>
        <end position="36"/>
    </location>
</feature>
<comment type="caution">
    <text evidence="3">The sequence shown here is derived from an EMBL/GenBank/DDBJ whole genome shotgun (WGS) entry which is preliminary data.</text>
</comment>
<keyword evidence="2" id="KW-0812">Transmembrane</keyword>
<reference evidence="3 4" key="1">
    <citation type="submission" date="2019-03" db="EMBL/GenBank/DDBJ databases">
        <title>Genomic Encyclopedia of Type Strains, Phase IV (KMG-IV): sequencing the most valuable type-strain genomes for metagenomic binning, comparative biology and taxonomic classification.</title>
        <authorList>
            <person name="Goeker M."/>
        </authorList>
    </citation>
    <scope>NUCLEOTIDE SEQUENCE [LARGE SCALE GENOMIC DNA]</scope>
    <source>
        <strain evidence="3 4">DSM 21667</strain>
    </source>
</reference>